<name>A0ABV6WR55_9ACTN</name>
<dbReference type="InterPro" id="IPR003738">
    <property type="entry name" value="SRAP"/>
</dbReference>
<gene>
    <name evidence="9" type="ORF">ACEZCY_35720</name>
</gene>
<comment type="similarity">
    <text evidence="1 8">Belongs to the SOS response-associated peptidase family.</text>
</comment>
<keyword evidence="7" id="KW-0456">Lyase</keyword>
<evidence type="ECO:0000256" key="1">
    <source>
        <dbReference type="ARBA" id="ARBA00008136"/>
    </source>
</evidence>
<evidence type="ECO:0000313" key="10">
    <source>
        <dbReference type="Proteomes" id="UP001592529"/>
    </source>
</evidence>
<keyword evidence="10" id="KW-1185">Reference proteome</keyword>
<evidence type="ECO:0000256" key="7">
    <source>
        <dbReference type="ARBA" id="ARBA00023239"/>
    </source>
</evidence>
<dbReference type="EMBL" id="JBHFAA010000025">
    <property type="protein sequence ID" value="MFC1428524.1"/>
    <property type="molecule type" value="Genomic_DNA"/>
</dbReference>
<keyword evidence="5" id="KW-0190">Covalent protein-DNA linkage</keyword>
<evidence type="ECO:0000256" key="8">
    <source>
        <dbReference type="RuleBase" id="RU364100"/>
    </source>
</evidence>
<dbReference type="RefSeq" id="WP_380527901.1">
    <property type="nucleotide sequence ID" value="NZ_JBHFAA010000025.1"/>
</dbReference>
<keyword evidence="3" id="KW-0227">DNA damage</keyword>
<dbReference type="EC" id="3.4.-.-" evidence="8"/>
<evidence type="ECO:0000256" key="5">
    <source>
        <dbReference type="ARBA" id="ARBA00023124"/>
    </source>
</evidence>
<evidence type="ECO:0000256" key="6">
    <source>
        <dbReference type="ARBA" id="ARBA00023125"/>
    </source>
</evidence>
<dbReference type="PANTHER" id="PTHR13604">
    <property type="entry name" value="DC12-RELATED"/>
    <property type="match status" value="1"/>
</dbReference>
<reference evidence="9 10" key="1">
    <citation type="submission" date="2024-09" db="EMBL/GenBank/DDBJ databases">
        <authorList>
            <person name="Lee S.D."/>
        </authorList>
    </citation>
    <scope>NUCLEOTIDE SEQUENCE [LARGE SCALE GENOMIC DNA]</scope>
    <source>
        <strain evidence="9 10">N1-12</strain>
    </source>
</reference>
<protein>
    <recommendedName>
        <fullName evidence="8">Abasic site processing protein</fullName>
        <ecNumber evidence="8">3.4.-.-</ecNumber>
    </recommendedName>
</protein>
<comment type="caution">
    <text evidence="9">The sequence shown here is derived from an EMBL/GenBank/DDBJ whole genome shotgun (WGS) entry which is preliminary data.</text>
</comment>
<dbReference type="GO" id="GO:0016787">
    <property type="term" value="F:hydrolase activity"/>
    <property type="evidence" value="ECO:0007669"/>
    <property type="project" value="UniProtKB-KW"/>
</dbReference>
<sequence>MCGRYVSARSPQDLAVAYQATLDPDLSLPPSWNVAPTDQVWGVLERVLEDGGGTERRLRPLRWGLVPSWAKDIGIGAKLINARAETVHEKPSFRKPFSARRCLLPADGYYEWVPVPASTGVRAHKQPYFLTPAGGGGMAMAGLYEFWRPPGADRSDPDTMVVSCTIITTQATDAAGRVHDRMPLTIAPEHVDDWLDPGHHDVADLRALLEVPAGGDIAVRPVSLAVNNVRNDGPQLLDDVPDPS</sequence>
<dbReference type="SUPFAM" id="SSF143081">
    <property type="entry name" value="BB1717-like"/>
    <property type="match status" value="1"/>
</dbReference>
<dbReference type="Proteomes" id="UP001592529">
    <property type="component" value="Unassembled WGS sequence"/>
</dbReference>
<evidence type="ECO:0000313" key="9">
    <source>
        <dbReference type="EMBL" id="MFC1428524.1"/>
    </source>
</evidence>
<evidence type="ECO:0000256" key="3">
    <source>
        <dbReference type="ARBA" id="ARBA00022763"/>
    </source>
</evidence>
<keyword evidence="4 8" id="KW-0378">Hydrolase</keyword>
<evidence type="ECO:0000256" key="2">
    <source>
        <dbReference type="ARBA" id="ARBA00022670"/>
    </source>
</evidence>
<organism evidence="9 10">
    <name type="scientific">Streptacidiphilus alkalitolerans</name>
    <dbReference type="NCBI Taxonomy" id="3342712"/>
    <lineage>
        <taxon>Bacteria</taxon>
        <taxon>Bacillati</taxon>
        <taxon>Actinomycetota</taxon>
        <taxon>Actinomycetes</taxon>
        <taxon>Kitasatosporales</taxon>
        <taxon>Streptomycetaceae</taxon>
        <taxon>Streptacidiphilus</taxon>
    </lineage>
</organism>
<keyword evidence="6" id="KW-0238">DNA-binding</keyword>
<keyword evidence="2 8" id="KW-0645">Protease</keyword>
<evidence type="ECO:0000256" key="4">
    <source>
        <dbReference type="ARBA" id="ARBA00022801"/>
    </source>
</evidence>
<dbReference type="Pfam" id="PF02586">
    <property type="entry name" value="SRAP"/>
    <property type="match status" value="1"/>
</dbReference>
<proteinExistence type="inferred from homology"/>
<dbReference type="Gene3D" id="3.90.1680.10">
    <property type="entry name" value="SOS response associated peptidase-like"/>
    <property type="match status" value="1"/>
</dbReference>
<accession>A0ABV6WR55</accession>
<dbReference type="InterPro" id="IPR036590">
    <property type="entry name" value="SRAP-like"/>
</dbReference>
<dbReference type="PANTHER" id="PTHR13604:SF0">
    <property type="entry name" value="ABASIC SITE PROCESSING PROTEIN HMCES"/>
    <property type="match status" value="1"/>
</dbReference>